<dbReference type="GO" id="GO:0051539">
    <property type="term" value="F:4 iron, 4 sulfur cluster binding"/>
    <property type="evidence" value="ECO:0007669"/>
    <property type="project" value="UniProtKB-KW"/>
</dbReference>
<dbReference type="PROSITE" id="PS51085">
    <property type="entry name" value="2FE2S_FER_2"/>
    <property type="match status" value="1"/>
</dbReference>
<keyword evidence="4" id="KW-0677">Repeat</keyword>
<dbReference type="InterPro" id="IPR001041">
    <property type="entry name" value="2Fe-2S_ferredoxin-type"/>
</dbReference>
<dbReference type="SUPFAM" id="SSF54292">
    <property type="entry name" value="2Fe-2S ferredoxin-like"/>
    <property type="match status" value="1"/>
</dbReference>
<name>A6UUX8_META3</name>
<dbReference type="Pfam" id="PF02754">
    <property type="entry name" value="CCG"/>
    <property type="match status" value="2"/>
</dbReference>
<dbReference type="AlphaFoldDB" id="A6UUX8"/>
<dbReference type="SUPFAM" id="SSF46548">
    <property type="entry name" value="alpha-helical ferredoxin"/>
    <property type="match status" value="1"/>
</dbReference>
<reference evidence="9" key="1">
    <citation type="submission" date="2007-06" db="EMBL/GenBank/DDBJ databases">
        <title>Complete sequence of Methanococcus aeolicus Nankai-3.</title>
        <authorList>
            <consortium name="US DOE Joint Genome Institute"/>
            <person name="Copeland A."/>
            <person name="Lucas S."/>
            <person name="Lapidus A."/>
            <person name="Barry K."/>
            <person name="Glavina del Rio T."/>
            <person name="Dalin E."/>
            <person name="Tice H."/>
            <person name="Pitluck S."/>
            <person name="Chain P."/>
            <person name="Malfatti S."/>
            <person name="Shin M."/>
            <person name="Vergez L."/>
            <person name="Schmutz J."/>
            <person name="Larimer F."/>
            <person name="Land M."/>
            <person name="Hauser L."/>
            <person name="Kyrpides N."/>
            <person name="Lykidis A."/>
            <person name="Sieprawska-Lupa M."/>
            <person name="Whitman W.B."/>
            <person name="Richardson P."/>
        </authorList>
    </citation>
    <scope>NUCLEOTIDE SEQUENCE [LARGE SCALE GENOMIC DNA]</scope>
    <source>
        <strain evidence="9">Nankai-3</strain>
    </source>
</reference>
<dbReference type="eggNOG" id="arCOG00333">
    <property type="taxonomic scope" value="Archaea"/>
</dbReference>
<evidence type="ECO:0000313" key="9">
    <source>
        <dbReference type="EMBL" id="ABR56300.1"/>
    </source>
</evidence>
<dbReference type="Pfam" id="PF13183">
    <property type="entry name" value="Fer4_8"/>
    <property type="match status" value="1"/>
</dbReference>
<evidence type="ECO:0000256" key="6">
    <source>
        <dbReference type="ARBA" id="ARBA00023014"/>
    </source>
</evidence>
<accession>A6UUX8</accession>
<dbReference type="GO" id="GO:0009055">
    <property type="term" value="F:electron transfer activity"/>
    <property type="evidence" value="ECO:0007669"/>
    <property type="project" value="InterPro"/>
</dbReference>
<feature type="domain" description="4Fe-4S ferredoxin-type" evidence="8">
    <location>
        <begin position="205"/>
        <end position="233"/>
    </location>
</feature>
<dbReference type="GO" id="GO:0006099">
    <property type="term" value="P:tricarboxylic acid cycle"/>
    <property type="evidence" value="ECO:0007669"/>
    <property type="project" value="InterPro"/>
</dbReference>
<dbReference type="NCBIfam" id="NF004898">
    <property type="entry name" value="PRK06259.1"/>
    <property type="match status" value="1"/>
</dbReference>
<keyword evidence="10" id="KW-1185">Reference proteome</keyword>
<sequence length="538" mass="61312">MKQIKLKIKLNGVFKEYFVPNNITVLEALEYINKTYNENIQYRASCRAGQCGSCAMTINNEPKLACKTKVEHNTTIEPLKNFIVIKDLIVDREQYYKKLNNIRNYVENEKEIFSGENIQNKEDTINDSENTENNKIDTLKDKTITAINSAGDITNIKKIRGCIDCLSCLSKCPAKEFSEYPGPTLMRQIARFAFDKRDNINRCEMAFFENLPNCTTCGKCVEVCPKEIDIVHNAVEKLRAKAFENGYYLKEHMEVRKNVLNKNNNNRSIIKEKTPLLEEVHNEYIVEHEKMRVAFFTGCLVDYRLQDVGKSAIKILNAHGISVIIPKNQICCGSPFIRTGQTDVANTLKNHNLNIFNNLEVDAIITVCAGCGSTLKNDYKEKEFKVMDITEILNKVGLINYNPLKDHTKLIGIPTEEHDKKIKITYHDPCHLRRGQGIFVEPRKILRHIPNLEFIEMELPDQCCGAGGGVRSGKPELASAIGKRKAKMIADTDADFVITVCPFCEYHIKDSINKYNKENDIKKDTKVLNIVSLLDKVI</sequence>
<evidence type="ECO:0000256" key="2">
    <source>
        <dbReference type="ARBA" id="ARBA00022714"/>
    </source>
</evidence>
<dbReference type="InterPro" id="IPR006058">
    <property type="entry name" value="2Fe2S_fd_BS"/>
</dbReference>
<evidence type="ECO:0000259" key="8">
    <source>
        <dbReference type="PROSITE" id="PS51379"/>
    </source>
</evidence>
<dbReference type="NCBIfam" id="TIGR00384">
    <property type="entry name" value="dhsB"/>
    <property type="match status" value="1"/>
</dbReference>
<dbReference type="GO" id="GO:0046872">
    <property type="term" value="F:metal ion binding"/>
    <property type="evidence" value="ECO:0007669"/>
    <property type="project" value="UniProtKB-KW"/>
</dbReference>
<dbReference type="InterPro" id="IPR009051">
    <property type="entry name" value="Helical_ferredxn"/>
</dbReference>
<keyword evidence="1" id="KW-0004">4Fe-4S</keyword>
<dbReference type="GO" id="GO:0016491">
    <property type="term" value="F:oxidoreductase activity"/>
    <property type="evidence" value="ECO:0007669"/>
    <property type="project" value="InterPro"/>
</dbReference>
<dbReference type="PROSITE" id="PS51379">
    <property type="entry name" value="4FE4S_FER_2"/>
    <property type="match status" value="1"/>
</dbReference>
<evidence type="ECO:0000256" key="1">
    <source>
        <dbReference type="ARBA" id="ARBA00022485"/>
    </source>
</evidence>
<dbReference type="GO" id="GO:0051537">
    <property type="term" value="F:2 iron, 2 sulfur cluster binding"/>
    <property type="evidence" value="ECO:0007669"/>
    <property type="project" value="UniProtKB-KW"/>
</dbReference>
<dbReference type="PANTHER" id="PTHR32479">
    <property type="entry name" value="GLYCOLATE OXIDASE IRON-SULFUR SUBUNIT"/>
    <property type="match status" value="1"/>
</dbReference>
<evidence type="ECO:0000259" key="7">
    <source>
        <dbReference type="PROSITE" id="PS51085"/>
    </source>
</evidence>
<organism evidence="9 10">
    <name type="scientific">Methanococcus aeolicus (strain ATCC BAA-1280 / DSM 17508 / OCM 812 / Nankai-3)</name>
    <dbReference type="NCBI Taxonomy" id="419665"/>
    <lineage>
        <taxon>Archaea</taxon>
        <taxon>Methanobacteriati</taxon>
        <taxon>Methanobacteriota</taxon>
        <taxon>Methanomada group</taxon>
        <taxon>Methanococci</taxon>
        <taxon>Methanococcales</taxon>
        <taxon>Methanococcaceae</taxon>
        <taxon>Methanococcus</taxon>
    </lineage>
</organism>
<dbReference type="OrthoDB" id="42878at2157"/>
<proteinExistence type="predicted"/>
<dbReference type="Pfam" id="PF13085">
    <property type="entry name" value="Fer2_3"/>
    <property type="match status" value="1"/>
</dbReference>
<dbReference type="Gene3D" id="3.10.20.30">
    <property type="match status" value="1"/>
</dbReference>
<dbReference type="InterPro" id="IPR036010">
    <property type="entry name" value="2Fe-2S_ferredoxin-like_sf"/>
</dbReference>
<dbReference type="InterPro" id="IPR004489">
    <property type="entry name" value="Succ_DH/fum_Rdtase_Fe-S"/>
</dbReference>
<dbReference type="HOGENOM" id="CLU_023081_2_0_2"/>
<evidence type="ECO:0000313" key="10">
    <source>
        <dbReference type="Proteomes" id="UP000001106"/>
    </source>
</evidence>
<dbReference type="PROSITE" id="PS00198">
    <property type="entry name" value="4FE4S_FER_1"/>
    <property type="match status" value="2"/>
</dbReference>
<dbReference type="InterPro" id="IPR017900">
    <property type="entry name" value="4Fe4S_Fe_S_CS"/>
</dbReference>
<keyword evidence="5" id="KW-0408">Iron</keyword>
<dbReference type="InterPro" id="IPR025192">
    <property type="entry name" value="Succ_DH/fum_Rdtase_N"/>
</dbReference>
<dbReference type="eggNOG" id="arCOG00963">
    <property type="taxonomic scope" value="Archaea"/>
</dbReference>
<dbReference type="EMBL" id="CP000743">
    <property type="protein sequence ID" value="ABR56300.1"/>
    <property type="molecule type" value="Genomic_DNA"/>
</dbReference>
<dbReference type="CDD" id="cd00207">
    <property type="entry name" value="fer2"/>
    <property type="match status" value="1"/>
</dbReference>
<feature type="domain" description="2Fe-2S ferredoxin-type" evidence="7">
    <location>
        <begin position="4"/>
        <end position="82"/>
    </location>
</feature>
<keyword evidence="2" id="KW-0001">2Fe-2S</keyword>
<dbReference type="RefSeq" id="WP_011973432.1">
    <property type="nucleotide sequence ID" value="NC_009635.1"/>
</dbReference>
<dbReference type="InterPro" id="IPR012675">
    <property type="entry name" value="Beta-grasp_dom_sf"/>
</dbReference>
<evidence type="ECO:0000256" key="3">
    <source>
        <dbReference type="ARBA" id="ARBA00022723"/>
    </source>
</evidence>
<dbReference type="KEGG" id="mae:Maeo_0717"/>
<dbReference type="PROSITE" id="PS00197">
    <property type="entry name" value="2FE2S_FER_1"/>
    <property type="match status" value="1"/>
</dbReference>
<dbReference type="InterPro" id="IPR004017">
    <property type="entry name" value="Cys_rich_dom"/>
</dbReference>
<gene>
    <name evidence="9" type="ordered locus">Maeo_0717</name>
</gene>
<dbReference type="Proteomes" id="UP000001106">
    <property type="component" value="Chromosome"/>
</dbReference>
<evidence type="ECO:0000256" key="5">
    <source>
        <dbReference type="ARBA" id="ARBA00023004"/>
    </source>
</evidence>
<dbReference type="Gene3D" id="1.10.1060.10">
    <property type="entry name" value="Alpha-helical ferredoxin"/>
    <property type="match status" value="1"/>
</dbReference>
<dbReference type="GeneID" id="5327417"/>
<dbReference type="STRING" id="419665.Maeo_0717"/>
<evidence type="ECO:0000256" key="4">
    <source>
        <dbReference type="ARBA" id="ARBA00022737"/>
    </source>
</evidence>
<dbReference type="PANTHER" id="PTHR32479:SF17">
    <property type="entry name" value="GLYCOLATE OXIDASE IRON-SULFUR SUBUNIT"/>
    <property type="match status" value="1"/>
</dbReference>
<protein>
    <submittedName>
        <fullName evidence="9">Succinate dehydrogenase and fumarate reductase iron-sulfur protein</fullName>
    </submittedName>
</protein>
<keyword evidence="6" id="KW-0411">Iron-sulfur</keyword>
<keyword evidence="3" id="KW-0479">Metal-binding</keyword>
<dbReference type="InterPro" id="IPR017896">
    <property type="entry name" value="4Fe4S_Fe-S-bd"/>
</dbReference>